<evidence type="ECO:0000256" key="4">
    <source>
        <dbReference type="ARBA" id="ARBA00023012"/>
    </source>
</evidence>
<dbReference type="SMART" id="SM00388">
    <property type="entry name" value="HisKA"/>
    <property type="match status" value="1"/>
</dbReference>
<dbReference type="SUPFAM" id="SSF52172">
    <property type="entry name" value="CheY-like"/>
    <property type="match status" value="1"/>
</dbReference>
<dbReference type="SUPFAM" id="SSF55785">
    <property type="entry name" value="PYP-like sensor domain (PAS domain)"/>
    <property type="match status" value="3"/>
</dbReference>
<dbReference type="InterPro" id="IPR004358">
    <property type="entry name" value="Sig_transdc_His_kin-like_C"/>
</dbReference>
<dbReference type="SMART" id="SM00091">
    <property type="entry name" value="PAS"/>
    <property type="match status" value="3"/>
</dbReference>
<evidence type="ECO:0000256" key="1">
    <source>
        <dbReference type="ARBA" id="ARBA00000085"/>
    </source>
</evidence>
<dbReference type="InterPro" id="IPR000014">
    <property type="entry name" value="PAS"/>
</dbReference>
<evidence type="ECO:0000256" key="5">
    <source>
        <dbReference type="PROSITE-ProRule" id="PRU00169"/>
    </source>
</evidence>
<dbReference type="InterPro" id="IPR013655">
    <property type="entry name" value="PAS_fold_3"/>
</dbReference>
<dbReference type="Gene3D" id="3.40.50.2300">
    <property type="match status" value="1"/>
</dbReference>
<dbReference type="InterPro" id="IPR035965">
    <property type="entry name" value="PAS-like_dom_sf"/>
</dbReference>
<dbReference type="EMBL" id="JAHZST010000004">
    <property type="protein sequence ID" value="MBW8183429.1"/>
    <property type="molecule type" value="Genomic_DNA"/>
</dbReference>
<dbReference type="PROSITE" id="PS50110">
    <property type="entry name" value="RESPONSE_REGULATORY"/>
    <property type="match status" value="1"/>
</dbReference>
<dbReference type="CDD" id="cd00082">
    <property type="entry name" value="HisKA"/>
    <property type="match status" value="1"/>
</dbReference>
<organism evidence="9 10">
    <name type="scientific">Shewanella nanhaiensis</name>
    <dbReference type="NCBI Taxonomy" id="2864872"/>
    <lineage>
        <taxon>Bacteria</taxon>
        <taxon>Pseudomonadati</taxon>
        <taxon>Pseudomonadota</taxon>
        <taxon>Gammaproteobacteria</taxon>
        <taxon>Alteromonadales</taxon>
        <taxon>Shewanellaceae</taxon>
        <taxon>Shewanella</taxon>
    </lineage>
</organism>
<reference evidence="9 10" key="1">
    <citation type="submission" date="2021-07" db="EMBL/GenBank/DDBJ databases">
        <title>Shewanella sp. nov, isolated from SCS.</title>
        <authorList>
            <person name="Cao W.R."/>
        </authorList>
    </citation>
    <scope>NUCLEOTIDE SEQUENCE [LARGE SCALE GENOMIC DNA]</scope>
    <source>
        <strain evidence="9 10">NR704-98</strain>
    </source>
</reference>
<accession>A0ABS7E160</accession>
<dbReference type="SMART" id="SM00448">
    <property type="entry name" value="REC"/>
    <property type="match status" value="1"/>
</dbReference>
<dbReference type="Gene3D" id="1.10.287.130">
    <property type="match status" value="1"/>
</dbReference>
<sequence>MYEDSSINLTPFPIMVCNKDGCILYVNSNFQNEFDITNKKLSGALAHTCFQIFKDRDGNSHSQFQQQLISQCNFFSFLTLNGKNICVNVSINKSPLNRNDYWLIVNKCRTCQVKEHKTNSKLDRINHAIKGANIGIWELDPLQNHSYFSSTFKKLIGLDLDSQLDWFSFLSMLPPQEQNKFDIFHNHKLEIGEKFNLDCQIRVRNRDRWFELKGEVILLQNNRPSITGSLMDCTPAKETLFALHEAIDSRNIALDAGNIGNWRGETNSENEWVWDWDERANKMFELAPHDIGNFESWAKRLHPDDVEQVQLAIEHSLATGEFFKQEYRALLPSGKIKHMLAKGQVGRDSNHVVCRIDGICIDQTALFEVQRELQKANNELEERVTQRTIEFQQAKERAEKANQTKSEFLSMMSHELRTPMNAVIGSLDLLRLSKQSSESMELIETATTSATNLISILNDILDINKIEAGKMQIEHSSFSINETIDNLVKMFLPSAQKKQLQLNIKECSAIPSRIVGDAIKVRQVLYNLMSNAIKFTNSELAQGRVYLSCEISQQNEDLLYIKFTIEDNGIGINESDQSKLFAPFTQAQKSITRKYGGTGLGLAISRNLTHLMGGEITLMSKEGVGSTFTVELPFSLIMDEQTEPKLNNCSIGVITQGQNLGLNGTIIKQLESEGARVESVDIEELDIALINYDLLLLIPGSLSSSQTLLQQLYQRQEQARKFLIAIPRGELPQARKLIPHKHILPVEPITKIQLLESVQAVIEEQELNLDLELELELNELTFDDIEIDSKSNQIPTTLADILVVEDNPLNQKLIVKQLSKLGYQCDLADDGIGGIENWKNMDYKLILTDCHMPNLDGYSMTKQIRELEEKSDKKKVPIIAITGAAMSGDAERCYSMGMNDFVSKPIILKDLKKVMDIWYEKTT</sequence>
<dbReference type="InterPro" id="IPR005467">
    <property type="entry name" value="His_kinase_dom"/>
</dbReference>
<dbReference type="InterPro" id="IPR001789">
    <property type="entry name" value="Sig_transdc_resp-reg_receiver"/>
</dbReference>
<evidence type="ECO:0000259" key="7">
    <source>
        <dbReference type="PROSITE" id="PS50109"/>
    </source>
</evidence>
<dbReference type="CDD" id="cd16922">
    <property type="entry name" value="HATPase_EvgS-ArcB-TorS-like"/>
    <property type="match status" value="1"/>
</dbReference>
<dbReference type="CDD" id="cd00130">
    <property type="entry name" value="PAS"/>
    <property type="match status" value="2"/>
</dbReference>
<comment type="catalytic activity">
    <reaction evidence="1">
        <text>ATP + protein L-histidine = ADP + protein N-phospho-L-histidine.</text>
        <dbReference type="EC" id="2.7.13.3"/>
    </reaction>
</comment>
<dbReference type="Proteomes" id="UP001195963">
    <property type="component" value="Unassembled WGS sequence"/>
</dbReference>
<dbReference type="Pfam" id="PF08447">
    <property type="entry name" value="PAS_3"/>
    <property type="match status" value="1"/>
</dbReference>
<evidence type="ECO:0000259" key="8">
    <source>
        <dbReference type="PROSITE" id="PS50110"/>
    </source>
</evidence>
<dbReference type="PANTHER" id="PTHR45339:SF1">
    <property type="entry name" value="HYBRID SIGNAL TRANSDUCTION HISTIDINE KINASE J"/>
    <property type="match status" value="1"/>
</dbReference>
<dbReference type="CDD" id="cd17546">
    <property type="entry name" value="REC_hyHK_CKI1_RcsC-like"/>
    <property type="match status" value="1"/>
</dbReference>
<dbReference type="Gene3D" id="3.30.450.20">
    <property type="entry name" value="PAS domain"/>
    <property type="match status" value="2"/>
</dbReference>
<dbReference type="InterPro" id="IPR003661">
    <property type="entry name" value="HisK_dim/P_dom"/>
</dbReference>
<dbReference type="InterPro" id="IPR036890">
    <property type="entry name" value="HATPase_C_sf"/>
</dbReference>
<comment type="caution">
    <text evidence="9">The sequence shown here is derived from an EMBL/GenBank/DDBJ whole genome shotgun (WGS) entry which is preliminary data.</text>
</comment>
<name>A0ABS7E160_9GAMM</name>
<dbReference type="PRINTS" id="PR00344">
    <property type="entry name" value="BCTRLSENSOR"/>
</dbReference>
<dbReference type="RefSeq" id="WP_220109053.1">
    <property type="nucleotide sequence ID" value="NZ_JAHZST010000004.1"/>
</dbReference>
<dbReference type="InterPro" id="IPR036097">
    <property type="entry name" value="HisK_dim/P_sf"/>
</dbReference>
<evidence type="ECO:0000256" key="6">
    <source>
        <dbReference type="SAM" id="Coils"/>
    </source>
</evidence>
<dbReference type="InterPro" id="IPR003594">
    <property type="entry name" value="HATPase_dom"/>
</dbReference>
<dbReference type="PROSITE" id="PS50109">
    <property type="entry name" value="HIS_KIN"/>
    <property type="match status" value="1"/>
</dbReference>
<keyword evidence="6" id="KW-0175">Coiled coil</keyword>
<evidence type="ECO:0000313" key="10">
    <source>
        <dbReference type="Proteomes" id="UP001195963"/>
    </source>
</evidence>
<protein>
    <recommendedName>
        <fullName evidence="2">histidine kinase</fullName>
        <ecNumber evidence="2">2.7.13.3</ecNumber>
    </recommendedName>
</protein>
<feature type="coiled-coil region" evidence="6">
    <location>
        <begin position="366"/>
        <end position="397"/>
    </location>
</feature>
<dbReference type="Gene3D" id="3.30.565.10">
    <property type="entry name" value="Histidine kinase-like ATPase, C-terminal domain"/>
    <property type="match status" value="1"/>
</dbReference>
<evidence type="ECO:0000256" key="2">
    <source>
        <dbReference type="ARBA" id="ARBA00012438"/>
    </source>
</evidence>
<feature type="domain" description="Histidine kinase" evidence="7">
    <location>
        <begin position="411"/>
        <end position="636"/>
    </location>
</feature>
<evidence type="ECO:0000256" key="3">
    <source>
        <dbReference type="ARBA" id="ARBA00022553"/>
    </source>
</evidence>
<dbReference type="Pfam" id="PF00512">
    <property type="entry name" value="HisKA"/>
    <property type="match status" value="1"/>
</dbReference>
<keyword evidence="3 5" id="KW-0597">Phosphoprotein</keyword>
<feature type="modified residue" description="4-aspartylphosphate" evidence="5">
    <location>
        <position position="849"/>
    </location>
</feature>
<dbReference type="InterPro" id="IPR011006">
    <property type="entry name" value="CheY-like_superfamily"/>
</dbReference>
<dbReference type="SUPFAM" id="SSF47384">
    <property type="entry name" value="Homodimeric domain of signal transducing histidine kinase"/>
    <property type="match status" value="1"/>
</dbReference>
<keyword evidence="4" id="KW-0902">Two-component regulatory system</keyword>
<dbReference type="PANTHER" id="PTHR45339">
    <property type="entry name" value="HYBRID SIGNAL TRANSDUCTION HISTIDINE KINASE J"/>
    <property type="match status" value="1"/>
</dbReference>
<dbReference type="SUPFAM" id="SSF55874">
    <property type="entry name" value="ATPase domain of HSP90 chaperone/DNA topoisomerase II/histidine kinase"/>
    <property type="match status" value="1"/>
</dbReference>
<keyword evidence="10" id="KW-1185">Reference proteome</keyword>
<evidence type="ECO:0000313" key="9">
    <source>
        <dbReference type="EMBL" id="MBW8183429.1"/>
    </source>
</evidence>
<feature type="domain" description="Response regulatory" evidence="8">
    <location>
        <begin position="800"/>
        <end position="919"/>
    </location>
</feature>
<dbReference type="EC" id="2.7.13.3" evidence="2"/>
<dbReference type="Pfam" id="PF02518">
    <property type="entry name" value="HATPase_c"/>
    <property type="match status" value="1"/>
</dbReference>
<gene>
    <name evidence="9" type="ORF">K0625_07095</name>
</gene>
<dbReference type="Pfam" id="PF00072">
    <property type="entry name" value="Response_reg"/>
    <property type="match status" value="1"/>
</dbReference>
<dbReference type="SMART" id="SM00387">
    <property type="entry name" value="HATPase_c"/>
    <property type="match status" value="1"/>
</dbReference>
<proteinExistence type="predicted"/>